<dbReference type="GeneID" id="91108686"/>
<dbReference type="InterPro" id="IPR026458">
    <property type="entry name" value="Csg_halobact"/>
</dbReference>
<dbReference type="GO" id="GO:0030115">
    <property type="term" value="C:S-layer"/>
    <property type="evidence" value="ECO:0007669"/>
    <property type="project" value="UniProtKB-SubCell"/>
</dbReference>
<dbReference type="InterPro" id="IPR026371">
    <property type="entry name" value="PGF_CTERM"/>
</dbReference>
<sequence length="937" mass="97111">MIGSVFAAGVAFTGTAAAATNTSLTASPNETGATGVTLTTSADLENDTQDTDYINVTSSDFDFSGVTDSDVTVTYVPTGETRDSSTGLVVDATADAADITLASSLSSSDTQIGGKIQIEITGVTNPSTAGPASVTTDLQTTSPNDMWDTWTVSTDIADSSPEEGANGDRGNAGTWSTAEGAGSVGSGATVYQGEDDIDFVDSDGSEGPNPAELERTGGASEGEVLEMPISEDAATGTYAVGGTTGSGEFNVTVQTPRVTMLEVRNSGNNDVSGGLLTTNSGTATVETDYNYNKAEDIELTVEDEDGLDVTDEIIVNTSNVTKNQGGDVSFAINPDQVDAGEYTFSVAGVDDLDYGEATETVSVTISSSQTASLSLSTEEVVQGENVQYTVENSPEGNVHAVTIEDGDFRDNIDDANVEKIFRNVGDTLNTGTVDGDAYAVVEIDGGSGVGSIETQYLDDSSIDLNLYPAHTDDGSDTDYIYDNDTVNESALGELTTDDDQSFDVTEGEVSLDSPSGAYVVGSEVTVNGTANEGTDDVALYARDNNDFELVEVDDSKSIEVDSDDTFEEEGVVLSGDNNGNDILSLPGTYRLGVIDVQDANTSGTTPNGSLTTSEFNGGVSSTVSIRVTDTELNGSFATYNGQVASEDESVDVSGTAPGKNELTVAFVDSRGNVNAQDISVDNDGTFDAEDLTLDNMSEGGTVSAHIISSGRDDTFGEGDVADDADEFASEIIGYGSGASSGEQVREQILANSVDDTASDDLIVTEEFRYVSGLTTIESVSGVEAGGTLTVEGVTNRMPDDNTITVELLDSEGDSVMVTSTDNWDTNGQWSVDMDLADVEPGEYTVESDDGDSTDRQDIEIVEEVEETTQEPTTTEEPTTQEPTTTEESTTAAPTTTEESAGTTEDTSGESGSGIPGFGMGIALVAVLGAALLALRQN</sequence>
<dbReference type="NCBIfam" id="TIGR04216">
    <property type="entry name" value="halo_surf_glyco"/>
    <property type="match status" value="1"/>
</dbReference>
<evidence type="ECO:0000313" key="5">
    <source>
        <dbReference type="EMBL" id="XCF18017.1"/>
    </source>
</evidence>
<name>A0AAU8CIT4_9EURY</name>
<dbReference type="EMBL" id="CP159204">
    <property type="protein sequence ID" value="XCF18017.1"/>
    <property type="molecule type" value="Genomic_DNA"/>
</dbReference>
<evidence type="ECO:0000256" key="2">
    <source>
        <dbReference type="SAM" id="MobiDB-lite"/>
    </source>
</evidence>
<reference evidence="5" key="1">
    <citation type="submission" date="2024-06" db="EMBL/GenBank/DDBJ databases">
        <title>Genome Sequence of an extremely halophilic archaeon isolated from Permian era halite, Salado Formation, Carlsbad, New Mexico: Halobacterium sp. strain NMX12-1.</title>
        <authorList>
            <person name="Sotoa L."/>
            <person name="DasSarma P."/>
            <person name="Anton B.P."/>
            <person name="Vincze T."/>
            <person name="Verma I."/>
            <person name="Eralp B."/>
            <person name="Powers D.W."/>
            <person name="Dozier B.L."/>
            <person name="Roberts R.J."/>
            <person name="DasSarma S."/>
        </authorList>
    </citation>
    <scope>NUCLEOTIDE SEQUENCE</scope>
    <source>
        <strain evidence="5">NMX12-1</strain>
    </source>
</reference>
<protein>
    <submittedName>
        <fullName evidence="5">HVO_2072 family ArtA-dependent S-layer glycoprotein</fullName>
    </submittedName>
</protein>
<feature type="compositionally biased region" description="Acidic residues" evidence="2">
    <location>
        <begin position="193"/>
        <end position="204"/>
    </location>
</feature>
<keyword evidence="1" id="KW-0732">Signal</keyword>
<keyword evidence="3" id="KW-0812">Transmembrane</keyword>
<keyword evidence="3" id="KW-0472">Membrane</keyword>
<dbReference type="RefSeq" id="WP_353635358.1">
    <property type="nucleotide sequence ID" value="NZ_CP159204.1"/>
</dbReference>
<dbReference type="Pfam" id="PF18204">
    <property type="entry name" value="PGF-CTERM"/>
    <property type="match status" value="1"/>
</dbReference>
<dbReference type="GO" id="GO:0005886">
    <property type="term" value="C:plasma membrane"/>
    <property type="evidence" value="ECO:0007669"/>
    <property type="project" value="UniProtKB-SubCell"/>
</dbReference>
<accession>A0AAU8CIT4</accession>
<keyword evidence="3" id="KW-1133">Transmembrane helix</keyword>
<feature type="region of interest" description="Disordered" evidence="2">
    <location>
        <begin position="127"/>
        <end position="219"/>
    </location>
</feature>
<feature type="compositionally biased region" description="Low complexity" evidence="2">
    <location>
        <begin position="869"/>
        <end position="909"/>
    </location>
</feature>
<feature type="compositionally biased region" description="Polar residues" evidence="2">
    <location>
        <begin position="127"/>
        <end position="157"/>
    </location>
</feature>
<feature type="domain" description="PGF-CTERM archaeal protein-sorting signal" evidence="4">
    <location>
        <begin position="914"/>
        <end position="935"/>
    </location>
</feature>
<evidence type="ECO:0000256" key="1">
    <source>
        <dbReference type="ARBA" id="ARBA00022729"/>
    </source>
</evidence>
<evidence type="ECO:0000256" key="3">
    <source>
        <dbReference type="SAM" id="Phobius"/>
    </source>
</evidence>
<organism evidence="5">
    <name type="scientific">Halobacterium sp. NMX12-1</name>
    <dbReference type="NCBI Taxonomy" id="3166650"/>
    <lineage>
        <taxon>Archaea</taxon>
        <taxon>Methanobacteriati</taxon>
        <taxon>Methanobacteriota</taxon>
        <taxon>Stenosarchaea group</taxon>
        <taxon>Halobacteria</taxon>
        <taxon>Halobacteriales</taxon>
        <taxon>Halobacteriaceae</taxon>
        <taxon>Halobacterium</taxon>
    </lineage>
</organism>
<dbReference type="KEGG" id="hanx:ABSL23_06015"/>
<proteinExistence type="predicted"/>
<gene>
    <name evidence="5" type="primary">csg</name>
    <name evidence="5" type="ORF">ABSL23_06015</name>
</gene>
<dbReference type="NCBIfam" id="TIGR04126">
    <property type="entry name" value="PGF_CTERM"/>
    <property type="match status" value="1"/>
</dbReference>
<feature type="region of interest" description="Disordered" evidence="2">
    <location>
        <begin position="863"/>
        <end position="915"/>
    </location>
</feature>
<dbReference type="AlphaFoldDB" id="A0AAU8CIT4"/>
<feature type="transmembrane region" description="Helical" evidence="3">
    <location>
        <begin position="914"/>
        <end position="934"/>
    </location>
</feature>
<evidence type="ECO:0000259" key="4">
    <source>
        <dbReference type="Pfam" id="PF18204"/>
    </source>
</evidence>